<dbReference type="Gene3D" id="2.60.120.860">
    <property type="match status" value="1"/>
</dbReference>
<dbReference type="EMBL" id="FQXD01000019">
    <property type="protein sequence ID" value="SHH91843.1"/>
    <property type="molecule type" value="Genomic_DNA"/>
</dbReference>
<dbReference type="AlphaFoldDB" id="A0A1M5WY62"/>
<gene>
    <name evidence="2" type="ORF">SAMN05421807_11951</name>
</gene>
<proteinExistence type="predicted"/>
<name>A0A1M5WY62_9BACI</name>
<reference evidence="3" key="1">
    <citation type="submission" date="2016-11" db="EMBL/GenBank/DDBJ databases">
        <authorList>
            <person name="Varghese N."/>
            <person name="Submissions S."/>
        </authorList>
    </citation>
    <scope>NUCLEOTIDE SEQUENCE [LARGE SCALE GENOMIC DNA]</scope>
    <source>
        <strain evidence="3">CGMCC 1.6496</strain>
    </source>
</reference>
<evidence type="ECO:0000313" key="2">
    <source>
        <dbReference type="EMBL" id="SHH91843.1"/>
    </source>
</evidence>
<organism evidence="2 3">
    <name type="scientific">Virgibacillus chiguensis</name>
    <dbReference type="NCBI Taxonomy" id="411959"/>
    <lineage>
        <taxon>Bacteria</taxon>
        <taxon>Bacillati</taxon>
        <taxon>Bacillota</taxon>
        <taxon>Bacilli</taxon>
        <taxon>Bacillales</taxon>
        <taxon>Bacillaceae</taxon>
        <taxon>Virgibacillus</taxon>
    </lineage>
</organism>
<feature type="domain" description="Siphovirus-type tail component C-terminal" evidence="1">
    <location>
        <begin position="15"/>
        <end position="109"/>
    </location>
</feature>
<sequence length="110" mass="12887">MRWIEMAQKNEVYVNGTVPASPMITSVLKEGIPYVEYSLADEKLRLHHPFKVNDVVTVDFSKRKVWINGRLQMEAIDLVYADFFQLRPGKNEIKTIPAMQLEVTYTERWL</sequence>
<dbReference type="Pfam" id="PF22768">
    <property type="entry name" value="SPP1_Dit"/>
    <property type="match status" value="1"/>
</dbReference>
<evidence type="ECO:0000313" key="3">
    <source>
        <dbReference type="Proteomes" id="UP000184079"/>
    </source>
</evidence>
<dbReference type="InterPro" id="IPR054738">
    <property type="entry name" value="Siphovirus-type_tail_C"/>
</dbReference>
<protein>
    <submittedName>
        <fullName evidence="2">Phage tail protein</fullName>
    </submittedName>
</protein>
<dbReference type="Proteomes" id="UP000184079">
    <property type="component" value="Unassembled WGS sequence"/>
</dbReference>
<accession>A0A1M5WY62</accession>
<keyword evidence="3" id="KW-1185">Reference proteome</keyword>
<dbReference type="RefSeq" id="WP_073012439.1">
    <property type="nucleotide sequence ID" value="NZ_FQXD01000019.1"/>
</dbReference>
<evidence type="ECO:0000259" key="1">
    <source>
        <dbReference type="Pfam" id="PF22768"/>
    </source>
</evidence>
<dbReference type="OrthoDB" id="2704294at2"/>